<feature type="domain" description="Beta-lactamase-related" evidence="1">
    <location>
        <begin position="42"/>
        <end position="352"/>
    </location>
</feature>
<dbReference type="PANTHER" id="PTHR46825:SF9">
    <property type="entry name" value="BETA-LACTAMASE-RELATED DOMAIN-CONTAINING PROTEIN"/>
    <property type="match status" value="1"/>
</dbReference>
<comment type="caution">
    <text evidence="2">The sequence shown here is derived from an EMBL/GenBank/DDBJ whole genome shotgun (WGS) entry which is preliminary data.</text>
</comment>
<dbReference type="InterPro" id="IPR012338">
    <property type="entry name" value="Beta-lactam/transpept-like"/>
</dbReference>
<protein>
    <submittedName>
        <fullName evidence="2">Serine hydrolase domain-containing protein</fullName>
        <ecNumber evidence="2">3.-.-.-</ecNumber>
    </submittedName>
</protein>
<dbReference type="GO" id="GO:0016787">
    <property type="term" value="F:hydrolase activity"/>
    <property type="evidence" value="ECO:0007669"/>
    <property type="project" value="UniProtKB-KW"/>
</dbReference>
<dbReference type="PANTHER" id="PTHR46825">
    <property type="entry name" value="D-ALANYL-D-ALANINE-CARBOXYPEPTIDASE/ENDOPEPTIDASE AMPH"/>
    <property type="match status" value="1"/>
</dbReference>
<evidence type="ECO:0000259" key="1">
    <source>
        <dbReference type="Pfam" id="PF00144"/>
    </source>
</evidence>
<proteinExistence type="predicted"/>
<evidence type="ECO:0000313" key="2">
    <source>
        <dbReference type="EMBL" id="MFD1002199.1"/>
    </source>
</evidence>
<dbReference type="PROSITE" id="PS51257">
    <property type="entry name" value="PROKAR_LIPOPROTEIN"/>
    <property type="match status" value="1"/>
</dbReference>
<accession>A0ABW3K7G8</accession>
<dbReference type="InterPro" id="IPR001466">
    <property type="entry name" value="Beta-lactam-related"/>
</dbReference>
<gene>
    <name evidence="2" type="ORF">ACFQ21_22940</name>
</gene>
<organism evidence="2 3">
    <name type="scientific">Ohtaekwangia kribbensis</name>
    <dbReference type="NCBI Taxonomy" id="688913"/>
    <lineage>
        <taxon>Bacteria</taxon>
        <taxon>Pseudomonadati</taxon>
        <taxon>Bacteroidota</taxon>
        <taxon>Cytophagia</taxon>
        <taxon>Cytophagales</taxon>
        <taxon>Fulvivirgaceae</taxon>
        <taxon>Ohtaekwangia</taxon>
    </lineage>
</organism>
<keyword evidence="2" id="KW-0378">Hydrolase</keyword>
<dbReference type="Pfam" id="PF00144">
    <property type="entry name" value="Beta-lactamase"/>
    <property type="match status" value="1"/>
</dbReference>
<dbReference type="Gene3D" id="3.40.710.10">
    <property type="entry name" value="DD-peptidase/beta-lactamase superfamily"/>
    <property type="match status" value="1"/>
</dbReference>
<dbReference type="SUPFAM" id="SSF56601">
    <property type="entry name" value="beta-lactamase/transpeptidase-like"/>
    <property type="match status" value="1"/>
</dbReference>
<name>A0ABW3K7G8_9BACT</name>
<sequence>MIKRTIYITFIFFFLFSCASRKNNINVDAIDRFASSYFPANEPGGAIVIMKHDSIIFSKGYGVADLTTHESITPKTLFNLGSLSKTFVANAILILQEQGKLSVEDSLLKYFPDFKNKTIAAKVKIKHLLTHTSGLPDNRHVANDTVFYLTAKDAENWYPEMQVDSLLFTPGSRFEYSNPAFNGLALIVEQVAGMPWQRFIAENVFNPSGMKTSTITDGSHPQQGVSHGYILNHGKWTEDDYGEEPTFAAAGNGGVWSSVEELAMYERALRHAIFLKAETIRDARTVKQFSNWSGNEPPFIGWSWFIRDLRSNLQSIGHPGSQGGFLTNYITIPGKDILLVILCNAPRESYEMQDFTNYILTEIEKQNWYD</sequence>
<dbReference type="EC" id="3.-.-.-" evidence="2"/>
<dbReference type="EMBL" id="JBHTKA010000008">
    <property type="protein sequence ID" value="MFD1002199.1"/>
    <property type="molecule type" value="Genomic_DNA"/>
</dbReference>
<dbReference type="Proteomes" id="UP001597112">
    <property type="component" value="Unassembled WGS sequence"/>
</dbReference>
<dbReference type="InterPro" id="IPR050491">
    <property type="entry name" value="AmpC-like"/>
</dbReference>
<evidence type="ECO:0000313" key="3">
    <source>
        <dbReference type="Proteomes" id="UP001597112"/>
    </source>
</evidence>
<dbReference type="RefSeq" id="WP_377583074.1">
    <property type="nucleotide sequence ID" value="NZ_JBHTKA010000008.1"/>
</dbReference>
<keyword evidence="3" id="KW-1185">Reference proteome</keyword>
<reference evidence="3" key="1">
    <citation type="journal article" date="2019" name="Int. J. Syst. Evol. Microbiol.">
        <title>The Global Catalogue of Microorganisms (GCM) 10K type strain sequencing project: providing services to taxonomists for standard genome sequencing and annotation.</title>
        <authorList>
            <consortium name="The Broad Institute Genomics Platform"/>
            <consortium name="The Broad Institute Genome Sequencing Center for Infectious Disease"/>
            <person name="Wu L."/>
            <person name="Ma J."/>
        </authorList>
    </citation>
    <scope>NUCLEOTIDE SEQUENCE [LARGE SCALE GENOMIC DNA]</scope>
    <source>
        <strain evidence="3">CCUG 58938</strain>
    </source>
</reference>